<name>A0ABR3QY56_9PLEO</name>
<dbReference type="Proteomes" id="UP001521785">
    <property type="component" value="Unassembled WGS sequence"/>
</dbReference>
<accession>A0ABR3QY56</accession>
<comment type="caution">
    <text evidence="1">The sequence shown here is derived from an EMBL/GenBank/DDBJ whole genome shotgun (WGS) entry which is preliminary data.</text>
</comment>
<reference evidence="1 2" key="1">
    <citation type="submission" date="2024-02" db="EMBL/GenBank/DDBJ databases">
        <title>De novo assembly and annotation of 12 fungi associated with fruit tree decline syndrome in Ontario, Canada.</title>
        <authorList>
            <person name="Sulman M."/>
            <person name="Ellouze W."/>
            <person name="Ilyukhin E."/>
        </authorList>
    </citation>
    <scope>NUCLEOTIDE SEQUENCE [LARGE SCALE GENOMIC DNA]</scope>
    <source>
        <strain evidence="1 2">M42-189</strain>
    </source>
</reference>
<sequence>MAQAQIIDTTTYDGGISYNILSRDTSRENHVSASLHIAQDIYRTAHAKQLCDIYSLSPGTQDNDAPQRICLFESDIEFFAAVLAMAEANLVPKTYFHVFDLLIPFDRQLRKNGKFATHTFDVVTLLDGVLEDRLPGSYAPAIQA</sequence>
<evidence type="ECO:0000313" key="1">
    <source>
        <dbReference type="EMBL" id="KAL1597091.1"/>
    </source>
</evidence>
<evidence type="ECO:0000313" key="2">
    <source>
        <dbReference type="Proteomes" id="UP001521785"/>
    </source>
</evidence>
<organism evidence="1 2">
    <name type="scientific">Paraconiothyrium brasiliense</name>
    <dbReference type="NCBI Taxonomy" id="300254"/>
    <lineage>
        <taxon>Eukaryota</taxon>
        <taxon>Fungi</taxon>
        <taxon>Dikarya</taxon>
        <taxon>Ascomycota</taxon>
        <taxon>Pezizomycotina</taxon>
        <taxon>Dothideomycetes</taxon>
        <taxon>Pleosporomycetidae</taxon>
        <taxon>Pleosporales</taxon>
        <taxon>Massarineae</taxon>
        <taxon>Didymosphaeriaceae</taxon>
        <taxon>Paraconiothyrium</taxon>
    </lineage>
</organism>
<gene>
    <name evidence="1" type="ORF">SLS60_008673</name>
</gene>
<dbReference type="EMBL" id="JAKJXO020000013">
    <property type="protein sequence ID" value="KAL1597091.1"/>
    <property type="molecule type" value="Genomic_DNA"/>
</dbReference>
<keyword evidence="2" id="KW-1185">Reference proteome</keyword>
<protein>
    <submittedName>
        <fullName evidence="1">Uncharacterized protein</fullName>
    </submittedName>
</protein>
<proteinExistence type="predicted"/>